<dbReference type="GO" id="GO:0005694">
    <property type="term" value="C:chromosome"/>
    <property type="evidence" value="ECO:0007669"/>
    <property type="project" value="UniProtKB-SubCell"/>
</dbReference>
<protein>
    <recommendedName>
        <fullName evidence="6">CENP-T/Histone H4 histone fold domain-containing protein</fullName>
    </recommendedName>
</protein>
<feature type="domain" description="CENP-T/Histone H4 histone fold" evidence="6">
    <location>
        <begin position="422"/>
        <end position="510"/>
    </location>
</feature>
<dbReference type="OrthoDB" id="10071681at2759"/>
<feature type="region of interest" description="Disordered" evidence="5">
    <location>
        <begin position="1"/>
        <end position="111"/>
    </location>
</feature>
<feature type="compositionally biased region" description="Polar residues" evidence="5">
    <location>
        <begin position="12"/>
        <end position="25"/>
    </location>
</feature>
<keyword evidence="8" id="KW-1185">Reference proteome</keyword>
<dbReference type="GO" id="GO:0000712">
    <property type="term" value="P:resolution of meiotic recombination intermediates"/>
    <property type="evidence" value="ECO:0007669"/>
    <property type="project" value="TreeGrafter"/>
</dbReference>
<gene>
    <name evidence="7" type="ORF">CC80DRAFT_407976</name>
</gene>
<evidence type="ECO:0000259" key="6">
    <source>
        <dbReference type="Pfam" id="PF15511"/>
    </source>
</evidence>
<dbReference type="AlphaFoldDB" id="A0A6A5U1T6"/>
<sequence>MSESARKKQRMSPRNSAGMDSNPSTLYADPVTPFRRAASAGATTPGSRNVRTPGTARTPRGGPATRPIPSRRAAPTTPHAIRALRERANAARTPGHVRRRSGRVQRETPRDILRDLSRVLARDTRPIEPSPLVPARPSRHSALDLPDIDDGPDPAVPRLSMPLADMYDDDDSIHEVPPRQSLLPNLPDDVDNGTIQSLEFGRRALSEDPRLSYTRRISGFADVNELGVDGDEYEVDGVFINRRRTMNPDDLLEQVPEEGLEDTVEMLTGRRGGRQSDVSLGVFGEMDDETEEPTFRFTIPPRTEAPIEEEEVEEDGTRNVAEQTILEGDEEEEVDDNEMQAGAEIDQEEETAALPTVDDGGDGFAIAGWESEPEQDEDADLQAYREEVSAIDRSLQTQSPERSVAQKCVGQQRKSLNVSRFGHAYPTMPAATVKKLAMGFAKSQGGKAKISQDTLASLVQSSDFFFEQIGEDLAAYAEHGGRKMIEESDVIALMKRYVQFSHDTDTRHTIIQMLTFSRTRQITNTSTAFSLAQKLLPRELLQQLRMEPIPKLRRQKRKRMATIHVDDEDD</sequence>
<dbReference type="InterPro" id="IPR035425">
    <property type="entry name" value="CENP-T/H4_C"/>
</dbReference>
<dbReference type="InterPro" id="IPR009072">
    <property type="entry name" value="Histone-fold"/>
</dbReference>
<evidence type="ECO:0000256" key="5">
    <source>
        <dbReference type="SAM" id="MobiDB-lite"/>
    </source>
</evidence>
<proteinExistence type="predicted"/>
<dbReference type="PANTHER" id="PTHR22980">
    <property type="entry name" value="CORTISTATIN"/>
    <property type="match status" value="1"/>
</dbReference>
<evidence type="ECO:0000313" key="8">
    <source>
        <dbReference type="Proteomes" id="UP000800035"/>
    </source>
</evidence>
<name>A0A6A5U1T6_9PLEO</name>
<evidence type="ECO:0000313" key="7">
    <source>
        <dbReference type="EMBL" id="KAF1958618.1"/>
    </source>
</evidence>
<dbReference type="CDD" id="cd22920">
    <property type="entry name" value="HFD_CENP-T"/>
    <property type="match status" value="1"/>
</dbReference>
<evidence type="ECO:0000256" key="3">
    <source>
        <dbReference type="ARBA" id="ARBA00022454"/>
    </source>
</evidence>
<feature type="compositionally biased region" description="Polar residues" evidence="5">
    <location>
        <begin position="41"/>
        <end position="52"/>
    </location>
</feature>
<evidence type="ECO:0000256" key="4">
    <source>
        <dbReference type="ARBA" id="ARBA00023242"/>
    </source>
</evidence>
<dbReference type="PANTHER" id="PTHR22980:SF5">
    <property type="entry name" value="CENP-T_HISTONE H4 HISTONE FOLD DOMAIN-CONTAINING PROTEIN"/>
    <property type="match status" value="1"/>
</dbReference>
<dbReference type="Gene3D" id="1.10.20.10">
    <property type="entry name" value="Histone, subunit A"/>
    <property type="match status" value="1"/>
</dbReference>
<dbReference type="GO" id="GO:0003682">
    <property type="term" value="F:chromatin binding"/>
    <property type="evidence" value="ECO:0007669"/>
    <property type="project" value="TreeGrafter"/>
</dbReference>
<feature type="region of interest" description="Disordered" evidence="5">
    <location>
        <begin position="123"/>
        <end position="153"/>
    </location>
</feature>
<dbReference type="Pfam" id="PF15511">
    <property type="entry name" value="CENP-T_C"/>
    <property type="match status" value="1"/>
</dbReference>
<dbReference type="SUPFAM" id="SSF47113">
    <property type="entry name" value="Histone-fold"/>
    <property type="match status" value="1"/>
</dbReference>
<dbReference type="GO" id="GO:0046982">
    <property type="term" value="F:protein heterodimerization activity"/>
    <property type="evidence" value="ECO:0007669"/>
    <property type="project" value="InterPro"/>
</dbReference>
<evidence type="ECO:0000256" key="2">
    <source>
        <dbReference type="ARBA" id="ARBA00004286"/>
    </source>
</evidence>
<dbReference type="EMBL" id="ML976986">
    <property type="protein sequence ID" value="KAF1958618.1"/>
    <property type="molecule type" value="Genomic_DNA"/>
</dbReference>
<keyword evidence="3" id="KW-0158">Chromosome</keyword>
<organism evidence="7 8">
    <name type="scientific">Byssothecium circinans</name>
    <dbReference type="NCBI Taxonomy" id="147558"/>
    <lineage>
        <taxon>Eukaryota</taxon>
        <taxon>Fungi</taxon>
        <taxon>Dikarya</taxon>
        <taxon>Ascomycota</taxon>
        <taxon>Pezizomycotina</taxon>
        <taxon>Dothideomycetes</taxon>
        <taxon>Pleosporomycetidae</taxon>
        <taxon>Pleosporales</taxon>
        <taxon>Massarineae</taxon>
        <taxon>Massarinaceae</taxon>
        <taxon>Byssothecium</taxon>
    </lineage>
</organism>
<dbReference type="GO" id="GO:0071821">
    <property type="term" value="C:FANCM-MHF complex"/>
    <property type="evidence" value="ECO:0007669"/>
    <property type="project" value="TreeGrafter"/>
</dbReference>
<keyword evidence="4" id="KW-0539">Nucleus</keyword>
<dbReference type="Proteomes" id="UP000800035">
    <property type="component" value="Unassembled WGS sequence"/>
</dbReference>
<accession>A0A6A5U1T6</accession>
<reference evidence="7" key="1">
    <citation type="journal article" date="2020" name="Stud. Mycol.">
        <title>101 Dothideomycetes genomes: a test case for predicting lifestyles and emergence of pathogens.</title>
        <authorList>
            <person name="Haridas S."/>
            <person name="Albert R."/>
            <person name="Binder M."/>
            <person name="Bloem J."/>
            <person name="Labutti K."/>
            <person name="Salamov A."/>
            <person name="Andreopoulos B."/>
            <person name="Baker S."/>
            <person name="Barry K."/>
            <person name="Bills G."/>
            <person name="Bluhm B."/>
            <person name="Cannon C."/>
            <person name="Castanera R."/>
            <person name="Culley D."/>
            <person name="Daum C."/>
            <person name="Ezra D."/>
            <person name="Gonzalez J."/>
            <person name="Henrissat B."/>
            <person name="Kuo A."/>
            <person name="Liang C."/>
            <person name="Lipzen A."/>
            <person name="Lutzoni F."/>
            <person name="Magnuson J."/>
            <person name="Mondo S."/>
            <person name="Nolan M."/>
            <person name="Ohm R."/>
            <person name="Pangilinan J."/>
            <person name="Park H.-J."/>
            <person name="Ramirez L."/>
            <person name="Alfaro M."/>
            <person name="Sun H."/>
            <person name="Tritt A."/>
            <person name="Yoshinaga Y."/>
            <person name="Zwiers L.-H."/>
            <person name="Turgeon B."/>
            <person name="Goodwin S."/>
            <person name="Spatafora J."/>
            <person name="Crous P."/>
            <person name="Grigoriev I."/>
        </authorList>
    </citation>
    <scope>NUCLEOTIDE SEQUENCE</scope>
    <source>
        <strain evidence="7">CBS 675.92</strain>
    </source>
</reference>
<evidence type="ECO:0000256" key="1">
    <source>
        <dbReference type="ARBA" id="ARBA00004123"/>
    </source>
</evidence>
<dbReference type="GO" id="GO:0031297">
    <property type="term" value="P:replication fork processing"/>
    <property type="evidence" value="ECO:0007669"/>
    <property type="project" value="TreeGrafter"/>
</dbReference>
<comment type="subcellular location">
    <subcellularLocation>
        <location evidence="2">Chromosome</location>
    </subcellularLocation>
    <subcellularLocation>
        <location evidence="1">Nucleus</location>
    </subcellularLocation>
</comment>